<keyword evidence="3" id="KW-1185">Reference proteome</keyword>
<evidence type="ECO:0000256" key="1">
    <source>
        <dbReference type="SAM" id="SignalP"/>
    </source>
</evidence>
<protein>
    <submittedName>
        <fullName evidence="2">Uncharacterized protein</fullName>
    </submittedName>
</protein>
<evidence type="ECO:0000313" key="3">
    <source>
        <dbReference type="Proteomes" id="UP001206692"/>
    </source>
</evidence>
<dbReference type="RefSeq" id="WP_062411731.1">
    <property type="nucleotide sequence ID" value="NZ_JAJCIO010000002.1"/>
</dbReference>
<reference evidence="2 3" key="1">
    <citation type="submission" date="2022-06" db="EMBL/GenBank/DDBJ databases">
        <title>Isolation of gut microbiota from human fecal samples.</title>
        <authorList>
            <person name="Pamer E.G."/>
            <person name="Barat B."/>
            <person name="Waligurski E."/>
            <person name="Medina S."/>
            <person name="Paddock L."/>
            <person name="Mostad J."/>
        </authorList>
    </citation>
    <scope>NUCLEOTIDE SEQUENCE [LARGE SCALE GENOMIC DNA]</scope>
    <source>
        <strain evidence="2 3">DFI.1.1</strain>
    </source>
</reference>
<organism evidence="2 3">
    <name type="scientific">Megasphaera massiliensis</name>
    <dbReference type="NCBI Taxonomy" id="1232428"/>
    <lineage>
        <taxon>Bacteria</taxon>
        <taxon>Bacillati</taxon>
        <taxon>Bacillota</taxon>
        <taxon>Negativicutes</taxon>
        <taxon>Veillonellales</taxon>
        <taxon>Veillonellaceae</taxon>
        <taxon>Megasphaera</taxon>
    </lineage>
</organism>
<proteinExistence type="predicted"/>
<dbReference type="EMBL" id="JANGEW010000002">
    <property type="protein sequence ID" value="MCQ5341754.1"/>
    <property type="molecule type" value="Genomic_DNA"/>
</dbReference>
<name>A0ABT1SPJ6_9FIRM</name>
<keyword evidence="1" id="KW-0732">Signal</keyword>
<evidence type="ECO:0000313" key="2">
    <source>
        <dbReference type="EMBL" id="MCQ5341754.1"/>
    </source>
</evidence>
<accession>A0ABT1SPJ6</accession>
<feature type="signal peptide" evidence="1">
    <location>
        <begin position="1"/>
        <end position="24"/>
    </location>
</feature>
<comment type="caution">
    <text evidence="2">The sequence shown here is derived from an EMBL/GenBank/DDBJ whole genome shotgun (WGS) entry which is preliminary data.</text>
</comment>
<feature type="chain" id="PRO_5045799020" evidence="1">
    <location>
        <begin position="25"/>
        <end position="257"/>
    </location>
</feature>
<dbReference type="Proteomes" id="UP001206692">
    <property type="component" value="Unassembled WGS sequence"/>
</dbReference>
<gene>
    <name evidence="2" type="ORF">NE675_01715</name>
</gene>
<sequence>MKRLVKHMVLCALMTMSVSTVCLAEDAEAASDAPQVTTTADATASNPVVSEWLSPAAGEWYNTKGDLVMTIEGATINGSAVTDAENYTDGYPRKGTFTVHEQAGNRSMTLDLMGHKSHQYLIVDNTMPLRRSLHGDHYESIGSVYLGMTQADLEAAYGQADSSADDQGTARLIFSSHHMDVYLQAGIVIGIRIYEGSDLKFDKSGLGVSDTAAAYAKAYSWETTPTVPTDAAAISQAYKLPQGEYLRFGQNFVQLSI</sequence>